<sequence length="279" mass="31725">MEKAITENQACFWKARQMDGVYLFKARFRDFVYARHTHNEFAIGVIERGTQRFHHRGGTHLAPARAIITVNPDEVHDGEAAATAGYQYRMSYIRPDIVTEILAGFDGPACPAGCFRTPVTFDAEISGRLHRAFLMLENEQNSRLESQSLFIDAITDLFRRHASPRLPESQIRRDRTLVRKACEFIRATATENISLEEIARVAGLSRFHFLRMFKATTGLPPHAYLIQQRVEIARRAIEQGSPIADAALRAGFSDQSHLNRRFKAIHGITPGQYQKAIRF</sequence>
<protein>
    <submittedName>
        <fullName evidence="6">AraC family transcriptional regulator</fullName>
    </submittedName>
</protein>
<gene>
    <name evidence="6" type="ORF">DENIS_2048</name>
</gene>
<reference evidence="7" key="2">
    <citation type="submission" date="2019-01" db="EMBL/GenBank/DDBJ databases">
        <title>Genome sequence of Desulfonema ishimotonii strain Tokyo 01.</title>
        <authorList>
            <person name="Fukui M."/>
        </authorList>
    </citation>
    <scope>NUCLEOTIDE SEQUENCE [LARGE SCALE GENOMIC DNA]</scope>
    <source>
        <strain evidence="7">Tokyo 01</strain>
    </source>
</reference>
<evidence type="ECO:0000313" key="7">
    <source>
        <dbReference type="Proteomes" id="UP000288096"/>
    </source>
</evidence>
<dbReference type="GO" id="GO:0003700">
    <property type="term" value="F:DNA-binding transcription factor activity"/>
    <property type="evidence" value="ECO:0007669"/>
    <property type="project" value="InterPro"/>
</dbReference>
<dbReference type="InterPro" id="IPR018060">
    <property type="entry name" value="HTH_AraC"/>
</dbReference>
<evidence type="ECO:0000259" key="5">
    <source>
        <dbReference type="PROSITE" id="PS01124"/>
    </source>
</evidence>
<dbReference type="OrthoDB" id="112032at2"/>
<keyword evidence="4" id="KW-0804">Transcription</keyword>
<dbReference type="EMBL" id="BEXT01000001">
    <property type="protein sequence ID" value="GBC61088.1"/>
    <property type="molecule type" value="Genomic_DNA"/>
</dbReference>
<dbReference type="Gene3D" id="1.10.10.60">
    <property type="entry name" value="Homeodomain-like"/>
    <property type="match status" value="2"/>
</dbReference>
<evidence type="ECO:0000256" key="2">
    <source>
        <dbReference type="ARBA" id="ARBA00023125"/>
    </source>
</evidence>
<dbReference type="GO" id="GO:0043565">
    <property type="term" value="F:sequence-specific DNA binding"/>
    <property type="evidence" value="ECO:0007669"/>
    <property type="project" value="InterPro"/>
</dbReference>
<proteinExistence type="predicted"/>
<evidence type="ECO:0000313" key="6">
    <source>
        <dbReference type="EMBL" id="GBC61088.1"/>
    </source>
</evidence>
<dbReference type="InterPro" id="IPR037923">
    <property type="entry name" value="HTH-like"/>
</dbReference>
<dbReference type="RefSeq" id="WP_124328418.1">
    <property type="nucleotide sequence ID" value="NZ_BEXT01000001.1"/>
</dbReference>
<evidence type="ECO:0000256" key="1">
    <source>
        <dbReference type="ARBA" id="ARBA00023015"/>
    </source>
</evidence>
<comment type="caution">
    <text evidence="6">The sequence shown here is derived from an EMBL/GenBank/DDBJ whole genome shotgun (WGS) entry which is preliminary data.</text>
</comment>
<keyword evidence="1" id="KW-0805">Transcription regulation</keyword>
<dbReference type="PANTHER" id="PTHR46796">
    <property type="entry name" value="HTH-TYPE TRANSCRIPTIONAL ACTIVATOR RHAS-RELATED"/>
    <property type="match status" value="1"/>
</dbReference>
<accession>A0A401FVV3</accession>
<evidence type="ECO:0000256" key="4">
    <source>
        <dbReference type="ARBA" id="ARBA00023163"/>
    </source>
</evidence>
<keyword evidence="7" id="KW-1185">Reference proteome</keyword>
<dbReference type="Proteomes" id="UP000288096">
    <property type="component" value="Unassembled WGS sequence"/>
</dbReference>
<organism evidence="6 7">
    <name type="scientific">Desulfonema ishimotonii</name>
    <dbReference type="NCBI Taxonomy" id="45657"/>
    <lineage>
        <taxon>Bacteria</taxon>
        <taxon>Pseudomonadati</taxon>
        <taxon>Thermodesulfobacteriota</taxon>
        <taxon>Desulfobacteria</taxon>
        <taxon>Desulfobacterales</taxon>
        <taxon>Desulfococcaceae</taxon>
        <taxon>Desulfonema</taxon>
    </lineage>
</organism>
<dbReference type="InterPro" id="IPR050204">
    <property type="entry name" value="AraC_XylS_family_regulators"/>
</dbReference>
<dbReference type="SUPFAM" id="SSF46689">
    <property type="entry name" value="Homeodomain-like"/>
    <property type="match status" value="2"/>
</dbReference>
<dbReference type="Pfam" id="PF02311">
    <property type="entry name" value="AraC_binding"/>
    <property type="match status" value="1"/>
</dbReference>
<dbReference type="InterPro" id="IPR018062">
    <property type="entry name" value="HTH_AraC-typ_CS"/>
</dbReference>
<reference evidence="7" key="1">
    <citation type="submission" date="2017-11" db="EMBL/GenBank/DDBJ databases">
        <authorList>
            <person name="Watanabe M."/>
            <person name="Kojima H."/>
        </authorList>
    </citation>
    <scope>NUCLEOTIDE SEQUENCE [LARGE SCALE GENOMIC DNA]</scope>
    <source>
        <strain evidence="7">Tokyo 01</strain>
    </source>
</reference>
<dbReference type="AlphaFoldDB" id="A0A401FVV3"/>
<name>A0A401FVV3_9BACT</name>
<dbReference type="PROSITE" id="PS01124">
    <property type="entry name" value="HTH_ARAC_FAMILY_2"/>
    <property type="match status" value="1"/>
</dbReference>
<dbReference type="SUPFAM" id="SSF51215">
    <property type="entry name" value="Regulatory protein AraC"/>
    <property type="match status" value="1"/>
</dbReference>
<dbReference type="PROSITE" id="PS00041">
    <property type="entry name" value="HTH_ARAC_FAMILY_1"/>
    <property type="match status" value="1"/>
</dbReference>
<dbReference type="InterPro" id="IPR009057">
    <property type="entry name" value="Homeodomain-like_sf"/>
</dbReference>
<evidence type="ECO:0000256" key="3">
    <source>
        <dbReference type="ARBA" id="ARBA00023159"/>
    </source>
</evidence>
<keyword evidence="3" id="KW-0010">Activator</keyword>
<keyword evidence="2" id="KW-0238">DNA-binding</keyword>
<feature type="domain" description="HTH araC/xylS-type" evidence="5">
    <location>
        <begin position="179"/>
        <end position="276"/>
    </location>
</feature>
<dbReference type="InterPro" id="IPR003313">
    <property type="entry name" value="AraC-bd"/>
</dbReference>
<dbReference type="SMART" id="SM00342">
    <property type="entry name" value="HTH_ARAC"/>
    <property type="match status" value="1"/>
</dbReference>
<dbReference type="Pfam" id="PF12833">
    <property type="entry name" value="HTH_18"/>
    <property type="match status" value="1"/>
</dbReference>
<dbReference type="PANTHER" id="PTHR46796:SF2">
    <property type="entry name" value="TRANSCRIPTIONAL REGULATORY PROTEIN"/>
    <property type="match status" value="1"/>
</dbReference>